<reference evidence="7" key="1">
    <citation type="submission" date="2022-07" db="EMBL/GenBank/DDBJ databases">
        <title>Taxonomy of Aspergillus series Nigri: significant species reduction supported by multi-species coalescent approaches.</title>
        <authorList>
            <person name="Bian C."/>
            <person name="Kusuya Y."/>
            <person name="Sklenar F."/>
            <person name="D'hooge E."/>
            <person name="Yaguchi T."/>
            <person name="Takahashi H."/>
            <person name="Hubka V."/>
        </authorList>
    </citation>
    <scope>NUCLEOTIDE SEQUENCE</scope>
    <source>
        <strain evidence="7">CBS 733.88</strain>
    </source>
</reference>
<dbReference type="Pfam" id="PF01753">
    <property type="entry name" value="zf-MYND"/>
    <property type="match status" value="1"/>
</dbReference>
<proteinExistence type="predicted"/>
<dbReference type="PROSITE" id="PS50865">
    <property type="entry name" value="ZF_MYND_2"/>
    <property type="match status" value="1"/>
</dbReference>
<gene>
    <name evidence="7" type="ORF">AbraCBS73388_004249</name>
</gene>
<keyword evidence="1" id="KW-0479">Metal-binding</keyword>
<feature type="region of interest" description="Disordered" evidence="5">
    <location>
        <begin position="35"/>
        <end position="61"/>
    </location>
</feature>
<dbReference type="PANTHER" id="PTHR10237:SF14">
    <property type="entry name" value="MYND-TYPE DOMAIN-CONTAINING PROTEIN"/>
    <property type="match status" value="1"/>
</dbReference>
<dbReference type="InterPro" id="IPR002893">
    <property type="entry name" value="Znf_MYND"/>
</dbReference>
<dbReference type="InterPro" id="IPR024119">
    <property type="entry name" value="TF_DEAF-1"/>
</dbReference>
<dbReference type="AlphaFoldDB" id="A0A9W6DHM5"/>
<dbReference type="InterPro" id="IPR027796">
    <property type="entry name" value="OTT_1508_deam-like"/>
</dbReference>
<feature type="compositionally biased region" description="Acidic residues" evidence="5">
    <location>
        <begin position="46"/>
        <end position="61"/>
    </location>
</feature>
<sequence length="907" mass="101486">MASETTHLQEEDVAHIVWAAHILAYLTKGRSHAQAEQSGDAAASDADSETDTEAAFDDETDTATEKAAALSSSRDSVQRKFLDCICQLLSPCKGWDGVTAAALREEEGGVIVDVARNGGVDSDPAILEYCRMLENYLACCASAKEPSSTATSITDFETASINYTSSRVDYWIAACRKAYTGSHVDTDWDSKVWPGRESAVQTWIIMAALLLHCDSERMDSNTRSCLVQQAYRCVRETEVQQLLLDALGPKSGLRLWVCLGFVARPLTDCRLLREIALWKPELRHAQVSLVPSAPKTTLGRRFVVDIVTAWERLGLGIATKPVIDLLDPYKERFKQACAEPFSLHAEMQLISHYEECRGPGRMLDYIGCSKKSCLLCEIFLAALKNPIETRGRHGVCYPAWGVPCSNSEAIHLATNRLKDNLVTRIRGFSKELIQPGATAALPNVMQSGIVSDFSGPTLEDWRQRQKDVDTAKAEQNTIRTKLLVTEGRVSDVQTRIDPRRDFEPDDCCVMCNKSPARRCGRCRSIHYCSKDCQASDFPSHKLLCKKFATQPGRPSPEHKRAIFFPVHKAKPVLVWIPTKRQYDKESGERWTEALVHPYLGPDSPITGRLRVEHNEVRGRNLGSGFVAWAPRKEGYCVHLLHRDAYLVDGSLPNQSILASVRASSAASCPHAYHGPMVAIREIHPEDYADIELADFRHLMDYFVTYGSTEVRESVPDLQYRASTVIRGVKICCDGEIKLHGAKPFVSIDIKQSTRLTLLAREGISISPISALLGMPLIFWKDPNAEFHDDPPGWDATLSASSNENAAFMMRDTNPSDSSWGWASLHWNHDLGNVWAVREDEQDLDVREVAMMCYFARHKLPRMFADTMISEGGRMQDRQRVLSFITRENMRAYWEDTGGDEAVRNHEV</sequence>
<comment type="caution">
    <text evidence="7">The sequence shown here is derived from an EMBL/GenBank/DDBJ whole genome shotgun (WGS) entry which is preliminary data.</text>
</comment>
<evidence type="ECO:0000256" key="2">
    <source>
        <dbReference type="ARBA" id="ARBA00022771"/>
    </source>
</evidence>
<keyword evidence="2 4" id="KW-0863">Zinc-finger</keyword>
<evidence type="ECO:0000313" key="8">
    <source>
        <dbReference type="Proteomes" id="UP001143548"/>
    </source>
</evidence>
<dbReference type="SUPFAM" id="SSF144232">
    <property type="entry name" value="HIT/MYND zinc finger-like"/>
    <property type="match status" value="1"/>
</dbReference>
<dbReference type="Pfam" id="PF14441">
    <property type="entry name" value="OTT_1508_deam"/>
    <property type="match status" value="1"/>
</dbReference>
<evidence type="ECO:0000259" key="6">
    <source>
        <dbReference type="PROSITE" id="PS50865"/>
    </source>
</evidence>
<dbReference type="PANTHER" id="PTHR10237">
    <property type="entry name" value="DEFORMED EPIDERMAL AUTOREGULATORY FACTOR 1 HOMOLOG SUPPRESSIN"/>
    <property type="match status" value="1"/>
</dbReference>
<protein>
    <recommendedName>
        <fullName evidence="6">MYND-type domain-containing protein</fullName>
    </recommendedName>
</protein>
<accession>A0A9W6DHM5</accession>
<dbReference type="Gene3D" id="6.10.140.2220">
    <property type="match status" value="1"/>
</dbReference>
<name>A0A9W6DHM5_9EURO</name>
<evidence type="ECO:0000256" key="3">
    <source>
        <dbReference type="ARBA" id="ARBA00022833"/>
    </source>
</evidence>
<dbReference type="Proteomes" id="UP001143548">
    <property type="component" value="Unassembled WGS sequence"/>
</dbReference>
<evidence type="ECO:0000256" key="1">
    <source>
        <dbReference type="ARBA" id="ARBA00022723"/>
    </source>
</evidence>
<feature type="domain" description="MYND-type" evidence="6">
    <location>
        <begin position="508"/>
        <end position="544"/>
    </location>
</feature>
<evidence type="ECO:0000313" key="7">
    <source>
        <dbReference type="EMBL" id="GKZ16863.1"/>
    </source>
</evidence>
<dbReference type="GO" id="GO:0008270">
    <property type="term" value="F:zinc ion binding"/>
    <property type="evidence" value="ECO:0007669"/>
    <property type="project" value="UniProtKB-KW"/>
</dbReference>
<evidence type="ECO:0000256" key="4">
    <source>
        <dbReference type="PROSITE-ProRule" id="PRU00134"/>
    </source>
</evidence>
<organism evidence="7 8">
    <name type="scientific">Aspergillus brasiliensis</name>
    <dbReference type="NCBI Taxonomy" id="319629"/>
    <lineage>
        <taxon>Eukaryota</taxon>
        <taxon>Fungi</taxon>
        <taxon>Dikarya</taxon>
        <taxon>Ascomycota</taxon>
        <taxon>Pezizomycotina</taxon>
        <taxon>Eurotiomycetes</taxon>
        <taxon>Eurotiomycetidae</taxon>
        <taxon>Eurotiales</taxon>
        <taxon>Aspergillaceae</taxon>
        <taxon>Aspergillus</taxon>
        <taxon>Aspergillus subgen. Circumdati</taxon>
    </lineage>
</organism>
<feature type="compositionally biased region" description="Low complexity" evidence="5">
    <location>
        <begin position="35"/>
        <end position="45"/>
    </location>
</feature>
<dbReference type="GO" id="GO:0000981">
    <property type="term" value="F:DNA-binding transcription factor activity, RNA polymerase II-specific"/>
    <property type="evidence" value="ECO:0007669"/>
    <property type="project" value="TreeGrafter"/>
</dbReference>
<evidence type="ECO:0000256" key="5">
    <source>
        <dbReference type="SAM" id="MobiDB-lite"/>
    </source>
</evidence>
<keyword evidence="3" id="KW-0862">Zinc</keyword>
<dbReference type="EMBL" id="BROQ01000002">
    <property type="protein sequence ID" value="GKZ16863.1"/>
    <property type="molecule type" value="Genomic_DNA"/>
</dbReference>
<dbReference type="GO" id="GO:0005634">
    <property type="term" value="C:nucleus"/>
    <property type="evidence" value="ECO:0007669"/>
    <property type="project" value="TreeGrafter"/>
</dbReference>